<proteinExistence type="predicted"/>
<dbReference type="InterPro" id="IPR009003">
    <property type="entry name" value="Peptidase_S1_PA"/>
</dbReference>
<dbReference type="Proteomes" id="UP000242188">
    <property type="component" value="Unassembled WGS sequence"/>
</dbReference>
<dbReference type="OrthoDB" id="6197522at2759"/>
<organism evidence="1 2">
    <name type="scientific">Mizuhopecten yessoensis</name>
    <name type="common">Japanese scallop</name>
    <name type="synonym">Patinopecten yessoensis</name>
    <dbReference type="NCBI Taxonomy" id="6573"/>
    <lineage>
        <taxon>Eukaryota</taxon>
        <taxon>Metazoa</taxon>
        <taxon>Spiralia</taxon>
        <taxon>Lophotrochozoa</taxon>
        <taxon>Mollusca</taxon>
        <taxon>Bivalvia</taxon>
        <taxon>Autobranchia</taxon>
        <taxon>Pteriomorphia</taxon>
        <taxon>Pectinida</taxon>
        <taxon>Pectinoidea</taxon>
        <taxon>Pectinidae</taxon>
        <taxon>Mizuhopecten</taxon>
    </lineage>
</organism>
<evidence type="ECO:0000313" key="1">
    <source>
        <dbReference type="EMBL" id="OWF51536.1"/>
    </source>
</evidence>
<comment type="caution">
    <text evidence="1">The sequence shown here is derived from an EMBL/GenBank/DDBJ whole genome shotgun (WGS) entry which is preliminary data.</text>
</comment>
<sequence>MRNGKHQLRRGNTYPDIYKSSNDFRSVRLQAKNKTPNITKVSTDPGIRVFRLCCKVESFPLLQQNLKFAKDIQNRCKSIFDNGDWNHVSKSPSLLDQHELTLYIATDRNVDDSSQKMSAIMGDHDYNEKTDVTEKCFKKHCKSVTPDQDCSCLILFLHNDETSITVLESSIVLYVPSTSIEVEISRRSQSVRVFREETESPTCIRRTLTHILGEYLFTYAKVVQQRIGEYEETIKSPNSDSTTAILRKTKEAVTVLLTRRVLTDCETSAAVGSTKCEIPDDIDSALNGKKNCGVIAFGLFADKFIVFIDEKCSDQVQKQTTQDIKKNLCSDRCDFKIPLRVIHVSQDFLTDTGLEQGHAFQTGSDSGSIGMVTNATVHPGATETTTEADGPTHLEQGIPKHIVVAITAGHIFAKSNDAFFVRKDKQTVKFGKCIAKQYRKGNISAKQFDIALIEVDDNMTTIDVCSQKFRNDTGESCDGVLFTGSLKPGTGMYKKGAATDMTAGVVVSQDFRLNGPLDTQKGYLVEGRDGSEFAKRGDSGSIVFTLDINDEENRTVNLVSIVSQILSEEFARKIGIPGKLTYSVRLDKCLKSLPNVTLQMPKK</sequence>
<gene>
    <name evidence="1" type="ORF">KP79_PYT20949</name>
</gene>
<protein>
    <submittedName>
        <fullName evidence="1">Uncharacterized protein</fullName>
    </submittedName>
</protein>
<reference evidence="1 2" key="1">
    <citation type="journal article" date="2017" name="Nat. Ecol. Evol.">
        <title>Scallop genome provides insights into evolution of bilaterian karyotype and development.</title>
        <authorList>
            <person name="Wang S."/>
            <person name="Zhang J."/>
            <person name="Jiao W."/>
            <person name="Li J."/>
            <person name="Xun X."/>
            <person name="Sun Y."/>
            <person name="Guo X."/>
            <person name="Huan P."/>
            <person name="Dong B."/>
            <person name="Zhang L."/>
            <person name="Hu X."/>
            <person name="Sun X."/>
            <person name="Wang J."/>
            <person name="Zhao C."/>
            <person name="Wang Y."/>
            <person name="Wang D."/>
            <person name="Huang X."/>
            <person name="Wang R."/>
            <person name="Lv J."/>
            <person name="Li Y."/>
            <person name="Zhang Z."/>
            <person name="Liu B."/>
            <person name="Lu W."/>
            <person name="Hui Y."/>
            <person name="Liang J."/>
            <person name="Zhou Z."/>
            <person name="Hou R."/>
            <person name="Li X."/>
            <person name="Liu Y."/>
            <person name="Li H."/>
            <person name="Ning X."/>
            <person name="Lin Y."/>
            <person name="Zhao L."/>
            <person name="Xing Q."/>
            <person name="Dou J."/>
            <person name="Li Y."/>
            <person name="Mao J."/>
            <person name="Guo H."/>
            <person name="Dou H."/>
            <person name="Li T."/>
            <person name="Mu C."/>
            <person name="Jiang W."/>
            <person name="Fu Q."/>
            <person name="Fu X."/>
            <person name="Miao Y."/>
            <person name="Liu J."/>
            <person name="Yu Q."/>
            <person name="Li R."/>
            <person name="Liao H."/>
            <person name="Li X."/>
            <person name="Kong Y."/>
            <person name="Jiang Z."/>
            <person name="Chourrout D."/>
            <person name="Li R."/>
            <person name="Bao Z."/>
        </authorList>
    </citation>
    <scope>NUCLEOTIDE SEQUENCE [LARGE SCALE GENOMIC DNA]</scope>
    <source>
        <strain evidence="1 2">PY_sf001</strain>
    </source>
</reference>
<evidence type="ECO:0000313" key="2">
    <source>
        <dbReference type="Proteomes" id="UP000242188"/>
    </source>
</evidence>
<dbReference type="AlphaFoldDB" id="A0A210QS17"/>
<name>A0A210QS17_MIZYE</name>
<dbReference type="EMBL" id="NEDP02002215">
    <property type="protein sequence ID" value="OWF51536.1"/>
    <property type="molecule type" value="Genomic_DNA"/>
</dbReference>
<keyword evidence="2" id="KW-1185">Reference proteome</keyword>
<accession>A0A210QS17</accession>
<dbReference type="SUPFAM" id="SSF50494">
    <property type="entry name" value="Trypsin-like serine proteases"/>
    <property type="match status" value="1"/>
</dbReference>